<keyword evidence="2" id="KW-1185">Reference proteome</keyword>
<evidence type="ECO:0000313" key="2">
    <source>
        <dbReference type="Proteomes" id="UP000299102"/>
    </source>
</evidence>
<name>A0A4C1UA51_EUMVA</name>
<organism evidence="1 2">
    <name type="scientific">Eumeta variegata</name>
    <name type="common">Bagworm moth</name>
    <name type="synonym">Eumeta japonica</name>
    <dbReference type="NCBI Taxonomy" id="151549"/>
    <lineage>
        <taxon>Eukaryota</taxon>
        <taxon>Metazoa</taxon>
        <taxon>Ecdysozoa</taxon>
        <taxon>Arthropoda</taxon>
        <taxon>Hexapoda</taxon>
        <taxon>Insecta</taxon>
        <taxon>Pterygota</taxon>
        <taxon>Neoptera</taxon>
        <taxon>Endopterygota</taxon>
        <taxon>Lepidoptera</taxon>
        <taxon>Glossata</taxon>
        <taxon>Ditrysia</taxon>
        <taxon>Tineoidea</taxon>
        <taxon>Psychidae</taxon>
        <taxon>Oiketicinae</taxon>
        <taxon>Eumeta</taxon>
    </lineage>
</organism>
<gene>
    <name evidence="1" type="ORF">EVAR_82352_1</name>
</gene>
<accession>A0A4C1UA51</accession>
<protein>
    <submittedName>
        <fullName evidence="1">Uncharacterized protein</fullName>
    </submittedName>
</protein>
<evidence type="ECO:0000313" key="1">
    <source>
        <dbReference type="EMBL" id="GBP23188.1"/>
    </source>
</evidence>
<sequence>MRSCETVRGPVHRAVCGAPSGSAVKSATSNSFFHTAFTSITSAGDSEYAKLVYVKSAHRLRDDGSITTRGTVSREKTPNGVYKETHINNF</sequence>
<comment type="caution">
    <text evidence="1">The sequence shown here is derived from an EMBL/GenBank/DDBJ whole genome shotgun (WGS) entry which is preliminary data.</text>
</comment>
<dbReference type="AlphaFoldDB" id="A0A4C1UA51"/>
<dbReference type="EMBL" id="BGZK01000148">
    <property type="protein sequence ID" value="GBP23188.1"/>
    <property type="molecule type" value="Genomic_DNA"/>
</dbReference>
<dbReference type="Proteomes" id="UP000299102">
    <property type="component" value="Unassembled WGS sequence"/>
</dbReference>
<proteinExistence type="predicted"/>
<reference evidence="1 2" key="1">
    <citation type="journal article" date="2019" name="Commun. Biol.">
        <title>The bagworm genome reveals a unique fibroin gene that provides high tensile strength.</title>
        <authorList>
            <person name="Kono N."/>
            <person name="Nakamura H."/>
            <person name="Ohtoshi R."/>
            <person name="Tomita M."/>
            <person name="Numata K."/>
            <person name="Arakawa K."/>
        </authorList>
    </citation>
    <scope>NUCLEOTIDE SEQUENCE [LARGE SCALE GENOMIC DNA]</scope>
</reference>